<dbReference type="EMBL" id="UINC01123286">
    <property type="protein sequence ID" value="SVC99658.1"/>
    <property type="molecule type" value="Genomic_DNA"/>
</dbReference>
<accession>A0A382RRS9</accession>
<dbReference type="AlphaFoldDB" id="A0A382RRS9"/>
<organism evidence="2">
    <name type="scientific">marine metagenome</name>
    <dbReference type="NCBI Taxonomy" id="408172"/>
    <lineage>
        <taxon>unclassified sequences</taxon>
        <taxon>metagenomes</taxon>
        <taxon>ecological metagenomes</taxon>
    </lineage>
</organism>
<gene>
    <name evidence="2" type="ORF">METZ01_LOCUS352512</name>
</gene>
<sequence length="61" mass="6416">MRLTKEWTPALGQPIGTASSEMSHHGEASPPLSSPQKKKANAAITIGGNIATMTWLQVLSS</sequence>
<evidence type="ECO:0000313" key="2">
    <source>
        <dbReference type="EMBL" id="SVC99658.1"/>
    </source>
</evidence>
<evidence type="ECO:0000256" key="1">
    <source>
        <dbReference type="SAM" id="MobiDB-lite"/>
    </source>
</evidence>
<protein>
    <submittedName>
        <fullName evidence="2">Uncharacterized protein</fullName>
    </submittedName>
</protein>
<proteinExistence type="predicted"/>
<feature type="region of interest" description="Disordered" evidence="1">
    <location>
        <begin position="1"/>
        <end position="40"/>
    </location>
</feature>
<reference evidence="2" key="1">
    <citation type="submission" date="2018-05" db="EMBL/GenBank/DDBJ databases">
        <authorList>
            <person name="Lanie J.A."/>
            <person name="Ng W.-L."/>
            <person name="Kazmierczak K.M."/>
            <person name="Andrzejewski T.M."/>
            <person name="Davidsen T.M."/>
            <person name="Wayne K.J."/>
            <person name="Tettelin H."/>
            <person name="Glass J.I."/>
            <person name="Rusch D."/>
            <person name="Podicherti R."/>
            <person name="Tsui H.-C.T."/>
            <person name="Winkler M.E."/>
        </authorList>
    </citation>
    <scope>NUCLEOTIDE SEQUENCE</scope>
</reference>
<name>A0A382RRS9_9ZZZZ</name>